<comment type="subunit">
    <text evidence="1">Monomer.</text>
</comment>
<keyword evidence="4" id="KW-0408">Iron</keyword>
<dbReference type="PANTHER" id="PTHR46783:SF1">
    <property type="entry name" value="CYTOGLOBIN-1-RELATED"/>
    <property type="match status" value="1"/>
</dbReference>
<dbReference type="Gene3D" id="1.10.490.10">
    <property type="entry name" value="Globins"/>
    <property type="match status" value="1"/>
</dbReference>
<keyword evidence="5" id="KW-0561">Oxygen transport</keyword>
<dbReference type="InterPro" id="IPR044399">
    <property type="entry name" value="Mb-like_M"/>
</dbReference>
<dbReference type="Proteomes" id="UP000037510">
    <property type="component" value="Unassembled WGS sequence"/>
</dbReference>
<keyword evidence="2 5" id="KW-0349">Heme</keyword>
<dbReference type="InterPro" id="IPR000971">
    <property type="entry name" value="Globin"/>
</dbReference>
<protein>
    <submittedName>
        <fullName evidence="7">Globin</fullName>
    </submittedName>
</protein>
<dbReference type="GO" id="GO:0020037">
    <property type="term" value="F:heme binding"/>
    <property type="evidence" value="ECO:0007669"/>
    <property type="project" value="InterPro"/>
</dbReference>
<dbReference type="GO" id="GO:0019825">
    <property type="term" value="F:oxygen binding"/>
    <property type="evidence" value="ECO:0007669"/>
    <property type="project" value="InterPro"/>
</dbReference>
<gene>
    <name evidence="7" type="ORF">OBRU01_14366</name>
</gene>
<accession>A0A0L7L6S9</accession>
<dbReference type="GO" id="GO:0005344">
    <property type="term" value="F:oxygen carrier activity"/>
    <property type="evidence" value="ECO:0007669"/>
    <property type="project" value="UniProtKB-KW"/>
</dbReference>
<dbReference type="GO" id="GO:0016491">
    <property type="term" value="F:oxidoreductase activity"/>
    <property type="evidence" value="ECO:0007669"/>
    <property type="project" value="UniProtKB-ARBA"/>
</dbReference>
<evidence type="ECO:0000256" key="1">
    <source>
        <dbReference type="ARBA" id="ARBA00011245"/>
    </source>
</evidence>
<evidence type="ECO:0000256" key="5">
    <source>
        <dbReference type="RuleBase" id="RU000356"/>
    </source>
</evidence>
<dbReference type="PANTHER" id="PTHR46783">
    <property type="entry name" value="CYTOGLOBIN"/>
    <property type="match status" value="1"/>
</dbReference>
<dbReference type="CDD" id="cd01040">
    <property type="entry name" value="Mb-like"/>
    <property type="match status" value="1"/>
</dbReference>
<feature type="non-terminal residue" evidence="7">
    <location>
        <position position="1"/>
    </location>
</feature>
<comment type="caution">
    <text evidence="7">The sequence shown here is derived from an EMBL/GenBank/DDBJ whole genome shotgun (WGS) entry which is preliminary data.</text>
</comment>
<keyword evidence="8" id="KW-1185">Reference proteome</keyword>
<reference evidence="7 8" key="1">
    <citation type="journal article" date="2015" name="Genome Biol. Evol.">
        <title>The genome of winter moth (Operophtera brumata) provides a genomic perspective on sexual dimorphism and phenology.</title>
        <authorList>
            <person name="Derks M.F."/>
            <person name="Smit S."/>
            <person name="Salis L."/>
            <person name="Schijlen E."/>
            <person name="Bossers A."/>
            <person name="Mateman C."/>
            <person name="Pijl A.S."/>
            <person name="de Ridder D."/>
            <person name="Groenen M.A."/>
            <person name="Visser M.E."/>
            <person name="Megens H.J."/>
        </authorList>
    </citation>
    <scope>NUCLEOTIDE SEQUENCE [LARGE SCALE GENOMIC DNA]</scope>
    <source>
        <strain evidence="7">WM2013NL</strain>
        <tissue evidence="7">Head and thorax</tissue>
    </source>
</reference>
<dbReference type="STRING" id="104452.A0A0L7L6S9"/>
<evidence type="ECO:0000256" key="3">
    <source>
        <dbReference type="ARBA" id="ARBA00022723"/>
    </source>
</evidence>
<dbReference type="InterPro" id="IPR012292">
    <property type="entry name" value="Globin/Proto"/>
</dbReference>
<dbReference type="AlphaFoldDB" id="A0A0L7L6S9"/>
<evidence type="ECO:0000256" key="2">
    <source>
        <dbReference type="ARBA" id="ARBA00022617"/>
    </source>
</evidence>
<dbReference type="InterPro" id="IPR013314">
    <property type="entry name" value="Globin_lamprey/hagfish"/>
</dbReference>
<evidence type="ECO:0000313" key="7">
    <source>
        <dbReference type="EMBL" id="KOB71054.1"/>
    </source>
</evidence>
<proteinExistence type="inferred from homology"/>
<feature type="domain" description="Globin" evidence="6">
    <location>
        <begin position="22"/>
        <end position="171"/>
    </location>
</feature>
<keyword evidence="5" id="KW-0813">Transport</keyword>
<dbReference type="GO" id="GO:0005506">
    <property type="term" value="F:iron ion binding"/>
    <property type="evidence" value="ECO:0007669"/>
    <property type="project" value="InterPro"/>
</dbReference>
<organism evidence="7 8">
    <name type="scientific">Operophtera brumata</name>
    <name type="common">Winter moth</name>
    <name type="synonym">Phalaena brumata</name>
    <dbReference type="NCBI Taxonomy" id="104452"/>
    <lineage>
        <taxon>Eukaryota</taxon>
        <taxon>Metazoa</taxon>
        <taxon>Ecdysozoa</taxon>
        <taxon>Arthropoda</taxon>
        <taxon>Hexapoda</taxon>
        <taxon>Insecta</taxon>
        <taxon>Pterygota</taxon>
        <taxon>Neoptera</taxon>
        <taxon>Endopterygota</taxon>
        <taxon>Lepidoptera</taxon>
        <taxon>Glossata</taxon>
        <taxon>Ditrysia</taxon>
        <taxon>Geometroidea</taxon>
        <taxon>Geometridae</taxon>
        <taxon>Larentiinae</taxon>
        <taxon>Operophtera</taxon>
    </lineage>
</organism>
<evidence type="ECO:0000313" key="8">
    <source>
        <dbReference type="Proteomes" id="UP000037510"/>
    </source>
</evidence>
<evidence type="ECO:0000256" key="4">
    <source>
        <dbReference type="ARBA" id="ARBA00023004"/>
    </source>
</evidence>
<feature type="non-terminal residue" evidence="7">
    <location>
        <position position="172"/>
    </location>
</feature>
<dbReference type="PROSITE" id="PS01033">
    <property type="entry name" value="GLOBIN"/>
    <property type="match status" value="1"/>
</dbReference>
<name>A0A0L7L6S9_OPEBR</name>
<keyword evidence="3" id="KW-0479">Metal-binding</keyword>
<dbReference type="SUPFAM" id="SSF46458">
    <property type="entry name" value="Globin-like"/>
    <property type="match status" value="1"/>
</dbReference>
<dbReference type="InterPro" id="IPR009050">
    <property type="entry name" value="Globin-like_sf"/>
</dbReference>
<dbReference type="Pfam" id="PF00042">
    <property type="entry name" value="Globin"/>
    <property type="match status" value="1"/>
</dbReference>
<comment type="similarity">
    <text evidence="5">Belongs to the globin family.</text>
</comment>
<dbReference type="EMBL" id="JTDY01002631">
    <property type="protein sequence ID" value="KOB71054.1"/>
    <property type="molecule type" value="Genomic_DNA"/>
</dbReference>
<evidence type="ECO:0000259" key="6">
    <source>
        <dbReference type="PROSITE" id="PS01033"/>
    </source>
</evidence>
<sequence>MLNSITNLWWGGDPDLPDHVSDMTLRDINNVQRTWAPVYAQCGTYGLQMFLRLFRKDPITKTFFKTIRTLDEDQISNSYQFKAHVKTLMASINTCVDNLKEPRVVVALMTKLGESHNGRHIQILHFEVFTLEFKEIWVDVFENELQLNEQEMASWIKFISFIYKHIFERLNG</sequence>